<evidence type="ECO:0000313" key="1">
    <source>
        <dbReference type="EMBL" id="SVC52380.1"/>
    </source>
</evidence>
<dbReference type="EMBL" id="UINC01095920">
    <property type="protein sequence ID" value="SVC52380.1"/>
    <property type="molecule type" value="Genomic_DNA"/>
</dbReference>
<dbReference type="AlphaFoldDB" id="A0A382MV12"/>
<gene>
    <name evidence="1" type="ORF">METZ01_LOCUS305234</name>
</gene>
<sequence length="77" mass="8289">MFPNLQTIYSDLSGSRLKKPGQHLHDCGLAGSIMAKQADDLASVNAETNVIDGGRTAIAADKVLDVDHLVFVFMECK</sequence>
<reference evidence="1" key="1">
    <citation type="submission" date="2018-05" db="EMBL/GenBank/DDBJ databases">
        <authorList>
            <person name="Lanie J.A."/>
            <person name="Ng W.-L."/>
            <person name="Kazmierczak K.M."/>
            <person name="Andrzejewski T.M."/>
            <person name="Davidsen T.M."/>
            <person name="Wayne K.J."/>
            <person name="Tettelin H."/>
            <person name="Glass J.I."/>
            <person name="Rusch D."/>
            <person name="Podicherti R."/>
            <person name="Tsui H.-C.T."/>
            <person name="Winkler M.E."/>
        </authorList>
    </citation>
    <scope>NUCLEOTIDE SEQUENCE</scope>
</reference>
<organism evidence="1">
    <name type="scientific">marine metagenome</name>
    <dbReference type="NCBI Taxonomy" id="408172"/>
    <lineage>
        <taxon>unclassified sequences</taxon>
        <taxon>metagenomes</taxon>
        <taxon>ecological metagenomes</taxon>
    </lineage>
</organism>
<name>A0A382MV12_9ZZZZ</name>
<accession>A0A382MV12</accession>
<proteinExistence type="predicted"/>
<protein>
    <submittedName>
        <fullName evidence="1">Uncharacterized protein</fullName>
    </submittedName>
</protein>